<protein>
    <recommendedName>
        <fullName evidence="8">Outer membrane lipoprotein carrier protein LolA</fullName>
    </recommendedName>
</protein>
<feature type="signal peptide" evidence="5">
    <location>
        <begin position="1"/>
        <end position="29"/>
    </location>
</feature>
<dbReference type="InterPro" id="IPR029046">
    <property type="entry name" value="LolA/LolB/LppX"/>
</dbReference>
<name>A0A558HJD0_9GAMM</name>
<dbReference type="AlphaFoldDB" id="A0A558HJD0"/>
<comment type="subunit">
    <text evidence="1">Monomer.</text>
</comment>
<dbReference type="RefSeq" id="WP_144727734.1">
    <property type="nucleotide sequence ID" value="NZ_CAWOWR010000137.1"/>
</dbReference>
<evidence type="ECO:0000313" key="7">
    <source>
        <dbReference type="Proteomes" id="UP000319941"/>
    </source>
</evidence>
<dbReference type="Proteomes" id="UP000319941">
    <property type="component" value="Unassembled WGS sequence"/>
</dbReference>
<evidence type="ECO:0008006" key="8">
    <source>
        <dbReference type="Google" id="ProtNLM"/>
    </source>
</evidence>
<gene>
    <name evidence="6" type="ORF">FQP86_12390</name>
</gene>
<comment type="caution">
    <text evidence="6">The sequence shown here is derived from an EMBL/GenBank/DDBJ whole genome shotgun (WGS) entry which is preliminary data.</text>
</comment>
<dbReference type="STRING" id="553385.GCA_000591415_00724"/>
<keyword evidence="4" id="KW-0653">Protein transport</keyword>
<dbReference type="Gene3D" id="2.50.20.10">
    <property type="entry name" value="Lipoprotein localisation LolA/LolB/LppX"/>
    <property type="match status" value="1"/>
</dbReference>
<organism evidence="6 7">
    <name type="scientific">Cobetia crustatorum</name>
    <dbReference type="NCBI Taxonomy" id="553385"/>
    <lineage>
        <taxon>Bacteria</taxon>
        <taxon>Pseudomonadati</taxon>
        <taxon>Pseudomonadota</taxon>
        <taxon>Gammaproteobacteria</taxon>
        <taxon>Oceanospirillales</taxon>
        <taxon>Halomonadaceae</taxon>
        <taxon>Cobetia</taxon>
    </lineage>
</organism>
<dbReference type="OrthoDB" id="6372173at2"/>
<feature type="chain" id="PRO_5022198533" description="Outer membrane lipoprotein carrier protein LolA" evidence="5">
    <location>
        <begin position="30"/>
        <end position="197"/>
    </location>
</feature>
<evidence type="ECO:0000256" key="1">
    <source>
        <dbReference type="ARBA" id="ARBA00011245"/>
    </source>
</evidence>
<dbReference type="InterPro" id="IPR004564">
    <property type="entry name" value="OM_lipoprot_carrier_LolA-like"/>
</dbReference>
<evidence type="ECO:0000313" key="6">
    <source>
        <dbReference type="EMBL" id="TVU69244.1"/>
    </source>
</evidence>
<keyword evidence="2" id="KW-0813">Transport</keyword>
<accession>A0A558HJD0</accession>
<dbReference type="EMBL" id="VNFH01000008">
    <property type="protein sequence ID" value="TVU69244.1"/>
    <property type="molecule type" value="Genomic_DNA"/>
</dbReference>
<proteinExistence type="predicted"/>
<keyword evidence="3 5" id="KW-0732">Signal</keyword>
<reference evidence="6 7" key="1">
    <citation type="submission" date="2019-07" db="EMBL/GenBank/DDBJ databases">
        <title>Diversity of Bacteria from Kongsfjorden, Arctic.</title>
        <authorList>
            <person name="Yu Y."/>
        </authorList>
    </citation>
    <scope>NUCLEOTIDE SEQUENCE [LARGE SCALE GENOMIC DNA]</scope>
    <source>
        <strain evidence="6 7">SM1923</strain>
    </source>
</reference>
<dbReference type="SUPFAM" id="SSF89392">
    <property type="entry name" value="Prokaryotic lipoproteins and lipoprotein localization factors"/>
    <property type="match status" value="1"/>
</dbReference>
<sequence>MMLRLLRLPALAAATCLVMLSASLPSAYAAEFDARALTEQLARTAPTCGDFKQVRWLEDVGVDVKSQGHFALLGDPVSPEGLVWETTSPIENRLEMRPESGQGPNGEKLPADQQAMAELLINFFHGDWQALEEHFDLTLTGTPEDWQATLTPNNAQLAEAIEHLEIDGSSWLEHLTLNSTDGDRLNLTLTPRSQCAE</sequence>
<dbReference type="Pfam" id="PF19574">
    <property type="entry name" value="LolA_3"/>
    <property type="match status" value="1"/>
</dbReference>
<evidence type="ECO:0000256" key="4">
    <source>
        <dbReference type="ARBA" id="ARBA00022927"/>
    </source>
</evidence>
<evidence type="ECO:0000256" key="5">
    <source>
        <dbReference type="SAM" id="SignalP"/>
    </source>
</evidence>
<evidence type="ECO:0000256" key="2">
    <source>
        <dbReference type="ARBA" id="ARBA00022448"/>
    </source>
</evidence>
<evidence type="ECO:0000256" key="3">
    <source>
        <dbReference type="ARBA" id="ARBA00022729"/>
    </source>
</evidence>
<dbReference type="GO" id="GO:0015031">
    <property type="term" value="P:protein transport"/>
    <property type="evidence" value="ECO:0007669"/>
    <property type="project" value="UniProtKB-KW"/>
</dbReference>
<keyword evidence="7" id="KW-1185">Reference proteome</keyword>